<dbReference type="PRINTS" id="PR00625">
    <property type="entry name" value="JDOMAIN"/>
</dbReference>
<evidence type="ECO:0000256" key="7">
    <source>
        <dbReference type="ARBA" id="ARBA00023016"/>
    </source>
</evidence>
<dbReference type="Pfam" id="PF00226">
    <property type="entry name" value="DnaJ"/>
    <property type="match status" value="1"/>
</dbReference>
<evidence type="ECO:0000256" key="6">
    <source>
        <dbReference type="ARBA" id="ARBA00022833"/>
    </source>
</evidence>
<dbReference type="PANTHER" id="PTHR43096">
    <property type="entry name" value="DNAJ HOMOLOG 1, MITOCHONDRIAL-RELATED"/>
    <property type="match status" value="1"/>
</dbReference>
<dbReference type="Gene3D" id="2.60.260.20">
    <property type="entry name" value="Urease metallochaperone UreE, N-terminal domain"/>
    <property type="match status" value="1"/>
</dbReference>
<dbReference type="Pfam" id="PF00684">
    <property type="entry name" value="DnaJ_CXXCXGXG"/>
    <property type="match status" value="1"/>
</dbReference>
<dbReference type="GO" id="GO:0008270">
    <property type="term" value="F:zinc ion binding"/>
    <property type="evidence" value="ECO:0007669"/>
    <property type="project" value="UniProtKB-KW"/>
</dbReference>
<dbReference type="SUPFAM" id="SSF57938">
    <property type="entry name" value="DnaJ/Hsp40 cysteine-rich domain"/>
    <property type="match status" value="1"/>
</dbReference>
<dbReference type="PROSITE" id="PS51188">
    <property type="entry name" value="ZF_CR"/>
    <property type="match status" value="1"/>
</dbReference>
<name>X1NLL0_9ZZZZ</name>
<dbReference type="PANTHER" id="PTHR43096:SF52">
    <property type="entry name" value="DNAJ HOMOLOG 1, MITOCHONDRIAL-RELATED"/>
    <property type="match status" value="1"/>
</dbReference>
<dbReference type="GO" id="GO:0051082">
    <property type="term" value="F:unfolded protein binding"/>
    <property type="evidence" value="ECO:0007669"/>
    <property type="project" value="InterPro"/>
</dbReference>
<keyword evidence="7" id="KW-0346">Stress response</keyword>
<comment type="caution">
    <text evidence="11">The sequence shown here is derived from an EMBL/GenBank/DDBJ whole genome shotgun (WGS) entry which is preliminary data.</text>
</comment>
<dbReference type="FunFam" id="1.10.287.110:FF:000031">
    <property type="entry name" value="Molecular chaperone DnaJ"/>
    <property type="match status" value="1"/>
</dbReference>
<feature type="domain" description="J" evidence="9">
    <location>
        <begin position="6"/>
        <end position="70"/>
    </location>
</feature>
<protein>
    <recommendedName>
        <fullName evidence="12">J domain-containing protein</fullName>
    </recommendedName>
</protein>
<evidence type="ECO:0000256" key="2">
    <source>
        <dbReference type="ARBA" id="ARBA00022705"/>
    </source>
</evidence>
<keyword evidence="6" id="KW-0862">Zinc</keyword>
<keyword evidence="1" id="KW-0963">Cytoplasm</keyword>
<evidence type="ECO:0000259" key="10">
    <source>
        <dbReference type="PROSITE" id="PS51188"/>
    </source>
</evidence>
<reference evidence="11" key="1">
    <citation type="journal article" date="2014" name="Front. Microbiol.">
        <title>High frequency of phylogenetically diverse reductive dehalogenase-homologous genes in deep subseafloor sedimentary metagenomes.</title>
        <authorList>
            <person name="Kawai M."/>
            <person name="Futagami T."/>
            <person name="Toyoda A."/>
            <person name="Takaki Y."/>
            <person name="Nishi S."/>
            <person name="Hori S."/>
            <person name="Arai W."/>
            <person name="Tsubouchi T."/>
            <person name="Morono Y."/>
            <person name="Uchiyama I."/>
            <person name="Ito T."/>
            <person name="Fujiyama A."/>
            <person name="Inagaki F."/>
            <person name="Takami H."/>
        </authorList>
    </citation>
    <scope>NUCLEOTIDE SEQUENCE</scope>
    <source>
        <strain evidence="11">Expedition CK06-06</strain>
    </source>
</reference>
<dbReference type="InterPro" id="IPR036410">
    <property type="entry name" value="HSP_DnaJ_Cys-rich_dom_sf"/>
</dbReference>
<dbReference type="InterPro" id="IPR001305">
    <property type="entry name" value="HSP_DnaJ_Cys-rich_dom"/>
</dbReference>
<keyword evidence="2" id="KW-0235">DNA replication</keyword>
<feature type="domain" description="CR-type" evidence="10">
    <location>
        <begin position="129"/>
        <end position="211"/>
    </location>
</feature>
<sequence>MPTKRDYYEVLGIARNATDEEIKRAFRKLAFKYHPDRNRDDGAEEKFKEVNEAYEVLSDADKHAAYDRFGHGGAEGFFGRGFEGFNFGGFGDIFDAFFGGATTATRQAPQRGADLHYRLTITFEETAFDCEKEIDILRTENCSLCQGIGCKPGSQPSRCPNCNGTGQVRRVQQSIFGRFTSTTTCSQCHGEGRIITEPCPQCRGTGKEKRQRSILVKIPAGVDDGTQIRLMGEGETGT</sequence>
<dbReference type="SUPFAM" id="SSF49493">
    <property type="entry name" value="HSP40/DnaJ peptide-binding domain"/>
    <property type="match status" value="1"/>
</dbReference>
<dbReference type="SMART" id="SM00271">
    <property type="entry name" value="DnaJ"/>
    <property type="match status" value="1"/>
</dbReference>
<keyword evidence="8" id="KW-0143">Chaperone</keyword>
<dbReference type="EMBL" id="BARV01020469">
    <property type="protein sequence ID" value="GAI27700.1"/>
    <property type="molecule type" value="Genomic_DNA"/>
</dbReference>
<dbReference type="InterPro" id="IPR001623">
    <property type="entry name" value="DnaJ_domain"/>
</dbReference>
<dbReference type="InterPro" id="IPR036869">
    <property type="entry name" value="J_dom_sf"/>
</dbReference>
<feature type="non-terminal residue" evidence="11">
    <location>
        <position position="238"/>
    </location>
</feature>
<dbReference type="CDD" id="cd10719">
    <property type="entry name" value="DnaJ_zf"/>
    <property type="match status" value="1"/>
</dbReference>
<evidence type="ECO:0000256" key="8">
    <source>
        <dbReference type="ARBA" id="ARBA00023186"/>
    </source>
</evidence>
<dbReference type="InterPro" id="IPR008971">
    <property type="entry name" value="HSP40/DnaJ_pept-bd"/>
</dbReference>
<keyword evidence="5" id="KW-0863">Zinc-finger</keyword>
<organism evidence="11">
    <name type="scientific">marine sediment metagenome</name>
    <dbReference type="NCBI Taxonomy" id="412755"/>
    <lineage>
        <taxon>unclassified sequences</taxon>
        <taxon>metagenomes</taxon>
        <taxon>ecological metagenomes</taxon>
    </lineage>
</organism>
<dbReference type="InterPro" id="IPR002939">
    <property type="entry name" value="DnaJ_C"/>
</dbReference>
<keyword evidence="4" id="KW-0677">Repeat</keyword>
<dbReference type="Gene3D" id="1.10.287.110">
    <property type="entry name" value="DnaJ domain"/>
    <property type="match status" value="1"/>
</dbReference>
<evidence type="ECO:0008006" key="12">
    <source>
        <dbReference type="Google" id="ProtNLM"/>
    </source>
</evidence>
<dbReference type="PROSITE" id="PS50076">
    <property type="entry name" value="DNAJ_2"/>
    <property type="match status" value="1"/>
</dbReference>
<evidence type="ECO:0000256" key="4">
    <source>
        <dbReference type="ARBA" id="ARBA00022737"/>
    </source>
</evidence>
<evidence type="ECO:0000256" key="5">
    <source>
        <dbReference type="ARBA" id="ARBA00022771"/>
    </source>
</evidence>
<dbReference type="AlphaFoldDB" id="X1NLL0"/>
<dbReference type="Gene3D" id="2.10.230.10">
    <property type="entry name" value="Heat shock protein DnaJ, cysteine-rich domain"/>
    <property type="match status" value="1"/>
</dbReference>
<dbReference type="CDD" id="cd06257">
    <property type="entry name" value="DnaJ"/>
    <property type="match status" value="1"/>
</dbReference>
<evidence type="ECO:0000256" key="1">
    <source>
        <dbReference type="ARBA" id="ARBA00022490"/>
    </source>
</evidence>
<evidence type="ECO:0000313" key="11">
    <source>
        <dbReference type="EMBL" id="GAI27700.1"/>
    </source>
</evidence>
<dbReference type="SUPFAM" id="SSF46565">
    <property type="entry name" value="Chaperone J-domain"/>
    <property type="match status" value="1"/>
</dbReference>
<dbReference type="GO" id="GO:0005737">
    <property type="term" value="C:cytoplasm"/>
    <property type="evidence" value="ECO:0007669"/>
    <property type="project" value="TreeGrafter"/>
</dbReference>
<accession>X1NLL0</accession>
<dbReference type="GO" id="GO:0031072">
    <property type="term" value="F:heat shock protein binding"/>
    <property type="evidence" value="ECO:0007669"/>
    <property type="project" value="InterPro"/>
</dbReference>
<dbReference type="GO" id="GO:0042026">
    <property type="term" value="P:protein refolding"/>
    <property type="evidence" value="ECO:0007669"/>
    <property type="project" value="TreeGrafter"/>
</dbReference>
<proteinExistence type="predicted"/>
<dbReference type="GO" id="GO:0006260">
    <property type="term" value="P:DNA replication"/>
    <property type="evidence" value="ECO:0007669"/>
    <property type="project" value="UniProtKB-KW"/>
</dbReference>
<gene>
    <name evidence="11" type="ORF">S06H3_34160</name>
</gene>
<dbReference type="FunFam" id="2.10.230.10:FF:000002">
    <property type="entry name" value="Molecular chaperone DnaJ"/>
    <property type="match status" value="1"/>
</dbReference>
<evidence type="ECO:0000256" key="3">
    <source>
        <dbReference type="ARBA" id="ARBA00022723"/>
    </source>
</evidence>
<dbReference type="Pfam" id="PF01556">
    <property type="entry name" value="DnaJ_C"/>
    <property type="match status" value="1"/>
</dbReference>
<evidence type="ECO:0000259" key="9">
    <source>
        <dbReference type="PROSITE" id="PS50076"/>
    </source>
</evidence>
<keyword evidence="3" id="KW-0479">Metal-binding</keyword>